<reference evidence="2" key="1">
    <citation type="submission" date="2021-02" db="EMBL/GenBank/DDBJ databases">
        <authorList>
            <person name="Palmer J.M."/>
        </authorList>
    </citation>
    <scope>NUCLEOTIDE SEQUENCE</scope>
    <source>
        <strain evidence="2">SCRP734</strain>
    </source>
</reference>
<feature type="compositionally biased region" description="Low complexity" evidence="1">
    <location>
        <begin position="74"/>
        <end position="88"/>
    </location>
</feature>
<accession>A0A8T1VQP4</accession>
<keyword evidence="3" id="KW-1185">Reference proteome</keyword>
<evidence type="ECO:0000313" key="3">
    <source>
        <dbReference type="Proteomes" id="UP000694044"/>
    </source>
</evidence>
<organism evidence="2 3">
    <name type="scientific">Phytophthora pseudosyringae</name>
    <dbReference type="NCBI Taxonomy" id="221518"/>
    <lineage>
        <taxon>Eukaryota</taxon>
        <taxon>Sar</taxon>
        <taxon>Stramenopiles</taxon>
        <taxon>Oomycota</taxon>
        <taxon>Peronosporomycetes</taxon>
        <taxon>Peronosporales</taxon>
        <taxon>Peronosporaceae</taxon>
        <taxon>Phytophthora</taxon>
    </lineage>
</organism>
<comment type="caution">
    <text evidence="2">The sequence shown here is derived from an EMBL/GenBank/DDBJ whole genome shotgun (WGS) entry which is preliminary data.</text>
</comment>
<name>A0A8T1VQP4_9STRA</name>
<dbReference type="Proteomes" id="UP000694044">
    <property type="component" value="Unassembled WGS sequence"/>
</dbReference>
<dbReference type="AlphaFoldDB" id="A0A8T1VQP4"/>
<protein>
    <submittedName>
        <fullName evidence="2">Uncharacterized protein</fullName>
    </submittedName>
</protein>
<evidence type="ECO:0000256" key="1">
    <source>
        <dbReference type="SAM" id="MobiDB-lite"/>
    </source>
</evidence>
<dbReference type="EMBL" id="JAGDFM010000177">
    <property type="protein sequence ID" value="KAG7383441.1"/>
    <property type="molecule type" value="Genomic_DNA"/>
</dbReference>
<evidence type="ECO:0000313" key="2">
    <source>
        <dbReference type="EMBL" id="KAG7383441.1"/>
    </source>
</evidence>
<sequence length="266" mass="27893">MLATAIAEVLTLRPRVPVAFLASHFQGLVTNKSAAGISCLRSCHPSSPAFPSAVEKVFHDLAAIEAAPTTILSTSSSTDSLQRSSSAAQQGPNPSRKVKAGGPTTISEASFLQLLQQLSTDFPKPLQTRVLETALSVAPSASTKETPSSRGVGLARFQRGVQACLLAEELMDAATLLFQALELKNSASPGAVTSDTLMNALRSAATSQFPRELTAALAPLLARSAAPHNTLTSRESAPMESPAPTNRHLLQLNDVCDLLFDLVVVP</sequence>
<feature type="region of interest" description="Disordered" evidence="1">
    <location>
        <begin position="74"/>
        <end position="102"/>
    </location>
</feature>
<proteinExistence type="predicted"/>
<dbReference type="OrthoDB" id="64214at2759"/>
<gene>
    <name evidence="2" type="ORF">PHYPSEUDO_003681</name>
</gene>